<evidence type="ECO:0000256" key="6">
    <source>
        <dbReference type="ARBA" id="ARBA00022842"/>
    </source>
</evidence>
<evidence type="ECO:0000256" key="1">
    <source>
        <dbReference type="ARBA" id="ARBA00004826"/>
    </source>
</evidence>
<evidence type="ECO:0000313" key="13">
    <source>
        <dbReference type="Proteomes" id="UP001432222"/>
    </source>
</evidence>
<feature type="binding site" evidence="10">
    <location>
        <position position="36"/>
    </location>
    <ligand>
        <name>Mn(2+)</name>
        <dbReference type="ChEBI" id="CHEBI:29035"/>
    </ligand>
</feature>
<gene>
    <name evidence="10 12" type="primary">idi</name>
    <name evidence="12" type="ORF">OHA16_33465</name>
</gene>
<keyword evidence="7 10" id="KW-0464">Manganese</keyword>
<dbReference type="InterPro" id="IPR056375">
    <property type="entry name" value="Idi_bact"/>
</dbReference>
<dbReference type="NCBIfam" id="NF002995">
    <property type="entry name" value="PRK03759.1"/>
    <property type="match status" value="1"/>
</dbReference>
<comment type="cofactor">
    <cofactor evidence="10">
        <name>Mg(2+)</name>
        <dbReference type="ChEBI" id="CHEBI:18420"/>
    </cofactor>
    <text evidence="10">Binds 1 Mg(2+) ion per subunit. The magnesium ion binds only when substrate is bound.</text>
</comment>
<name>A0ABZ1U8E0_9ACTN</name>
<evidence type="ECO:0000256" key="5">
    <source>
        <dbReference type="ARBA" id="ARBA00022723"/>
    </source>
</evidence>
<feature type="active site" evidence="10">
    <location>
        <position position="120"/>
    </location>
</feature>
<dbReference type="PANTHER" id="PTHR10885:SF0">
    <property type="entry name" value="ISOPENTENYL-DIPHOSPHATE DELTA-ISOMERASE"/>
    <property type="match status" value="1"/>
</dbReference>
<dbReference type="RefSeq" id="WP_328958006.1">
    <property type="nucleotide sequence ID" value="NZ_CP108110.1"/>
</dbReference>
<feature type="binding site" evidence="10">
    <location>
        <position position="91"/>
    </location>
    <ligand>
        <name>Mg(2+)</name>
        <dbReference type="ChEBI" id="CHEBI:18420"/>
    </ligand>
</feature>
<dbReference type="Gene3D" id="3.90.79.10">
    <property type="entry name" value="Nucleoside Triphosphate Pyrophosphohydrolase"/>
    <property type="match status" value="1"/>
</dbReference>
<keyword evidence="6 10" id="KW-0460">Magnesium</keyword>
<sequence length="199" mass="22519">MVDESDAELIVLLDEDWNIAGTAPKVQAHHQDTPLHLAFTAYVFDEDGRFLLTRRSLAKRTWPGVWTNSFCGHPLPGEPLERAVRRRLAAELGCTAARIDPVLAAVRYRAVMDNGIVENEVGPVVRVLLDTPPVLNEQEVDSVRWLPWKEVLWEIDHEQTDLSPWSVVTIERLRDLGPEPWAWPMALPQELPPALRCPA</sequence>
<comment type="pathway">
    <text evidence="1 10">Isoprenoid biosynthesis; dimethylallyl diphosphate biosynthesis; dimethylallyl diphosphate from isopentenyl diphosphate: step 1/1.</text>
</comment>
<dbReference type="PANTHER" id="PTHR10885">
    <property type="entry name" value="ISOPENTENYL-DIPHOSPHATE DELTA-ISOMERASE"/>
    <property type="match status" value="1"/>
</dbReference>
<dbReference type="Pfam" id="PF00293">
    <property type="entry name" value="NUDIX"/>
    <property type="match status" value="1"/>
</dbReference>
<evidence type="ECO:0000256" key="7">
    <source>
        <dbReference type="ARBA" id="ARBA00023211"/>
    </source>
</evidence>
<evidence type="ECO:0000313" key="12">
    <source>
        <dbReference type="EMBL" id="WUQ87448.1"/>
    </source>
</evidence>
<proteinExistence type="inferred from homology"/>
<protein>
    <recommendedName>
        <fullName evidence="3 10">Isopentenyl-diphosphate Delta-isomerase</fullName>
        <shortName evidence="10">IPP isomerase</shortName>
        <ecNumber evidence="3 10">5.3.3.2</ecNumber>
    </recommendedName>
    <alternativeName>
        <fullName evidence="10">IPP:DMAPP isomerase</fullName>
    </alternativeName>
    <alternativeName>
        <fullName evidence="10">Isopentenyl pyrophosphate isomerase</fullName>
    </alternativeName>
</protein>
<dbReference type="PIRSF" id="PIRSF018427">
    <property type="entry name" value="Isopntndiph_ism"/>
    <property type="match status" value="1"/>
</dbReference>
<evidence type="ECO:0000256" key="4">
    <source>
        <dbReference type="ARBA" id="ARBA00022490"/>
    </source>
</evidence>
<dbReference type="CDD" id="cd02885">
    <property type="entry name" value="NUDIX_IPP_Isomerase"/>
    <property type="match status" value="1"/>
</dbReference>
<keyword evidence="9 10" id="KW-0413">Isomerase</keyword>
<organism evidence="12 13">
    <name type="scientific">Kitasatospora purpeofusca</name>
    <dbReference type="NCBI Taxonomy" id="67352"/>
    <lineage>
        <taxon>Bacteria</taxon>
        <taxon>Bacillati</taxon>
        <taxon>Actinomycetota</taxon>
        <taxon>Actinomycetes</taxon>
        <taxon>Kitasatosporales</taxon>
        <taxon>Streptomycetaceae</taxon>
        <taxon>Kitasatospora</taxon>
    </lineage>
</organism>
<comment type="function">
    <text evidence="10">Catalyzes the 1,3-allylic rearrangement of the homoallylic substrate isopentenyl (IPP) to its highly electrophilic allylic isomer, dimethylallyl diphosphate (DMAPP).</text>
</comment>
<dbReference type="InterPro" id="IPR015797">
    <property type="entry name" value="NUDIX_hydrolase-like_dom_sf"/>
</dbReference>
<evidence type="ECO:0000256" key="9">
    <source>
        <dbReference type="ARBA" id="ARBA00023235"/>
    </source>
</evidence>
<dbReference type="GO" id="GO:0004452">
    <property type="term" value="F:isopentenyl-diphosphate delta-isomerase activity"/>
    <property type="evidence" value="ECO:0007669"/>
    <property type="project" value="UniProtKB-EC"/>
</dbReference>
<dbReference type="NCBIfam" id="TIGR02150">
    <property type="entry name" value="IPP_isom_1"/>
    <property type="match status" value="1"/>
</dbReference>
<feature type="binding site" evidence="10">
    <location>
        <position position="29"/>
    </location>
    <ligand>
        <name>Mn(2+)</name>
        <dbReference type="ChEBI" id="CHEBI:29035"/>
    </ligand>
</feature>
<dbReference type="PROSITE" id="PS51462">
    <property type="entry name" value="NUDIX"/>
    <property type="match status" value="1"/>
</dbReference>
<reference evidence="12" key="1">
    <citation type="submission" date="2022-10" db="EMBL/GenBank/DDBJ databases">
        <title>The complete genomes of actinobacterial strains from the NBC collection.</title>
        <authorList>
            <person name="Joergensen T.S."/>
            <person name="Alvarez Arevalo M."/>
            <person name="Sterndorff E.B."/>
            <person name="Faurdal D."/>
            <person name="Vuksanovic O."/>
            <person name="Mourched A.-S."/>
            <person name="Charusanti P."/>
            <person name="Shaw S."/>
            <person name="Blin K."/>
            <person name="Weber T."/>
        </authorList>
    </citation>
    <scope>NUCLEOTIDE SEQUENCE</scope>
    <source>
        <strain evidence="12">NBC_00222</strain>
    </source>
</reference>
<comment type="cofactor">
    <cofactor evidence="10">
        <name>Mn(2+)</name>
        <dbReference type="ChEBI" id="CHEBI:29035"/>
    </cofactor>
    <text evidence="10">Binds 1 Mn(2+) ion per subunit.</text>
</comment>
<comment type="similarity">
    <text evidence="2 10">Belongs to the IPP isomerase type 1 family.</text>
</comment>
<feature type="active site" evidence="10">
    <location>
        <position position="71"/>
    </location>
</feature>
<keyword evidence="5 10" id="KW-0479">Metal-binding</keyword>
<dbReference type="SUPFAM" id="SSF55811">
    <property type="entry name" value="Nudix"/>
    <property type="match status" value="1"/>
</dbReference>
<accession>A0ABZ1U8E0</accession>
<feature type="domain" description="Nudix hydrolase" evidence="11">
    <location>
        <begin position="34"/>
        <end position="168"/>
    </location>
</feature>
<feature type="binding site" evidence="10">
    <location>
        <position position="73"/>
    </location>
    <ligand>
        <name>Mn(2+)</name>
        <dbReference type="ChEBI" id="CHEBI:29035"/>
    </ligand>
</feature>
<evidence type="ECO:0000256" key="10">
    <source>
        <dbReference type="HAMAP-Rule" id="MF_00202"/>
    </source>
</evidence>
<keyword evidence="8 10" id="KW-0414">Isoprene biosynthesis</keyword>
<dbReference type="InterPro" id="IPR000086">
    <property type="entry name" value="NUDIX_hydrolase_dom"/>
</dbReference>
<comment type="catalytic activity">
    <reaction evidence="10">
        <text>isopentenyl diphosphate = dimethylallyl diphosphate</text>
        <dbReference type="Rhea" id="RHEA:23284"/>
        <dbReference type="ChEBI" id="CHEBI:57623"/>
        <dbReference type="ChEBI" id="CHEBI:128769"/>
        <dbReference type="EC" id="5.3.3.2"/>
    </reaction>
</comment>
<dbReference type="EMBL" id="CP108110">
    <property type="protein sequence ID" value="WUQ87448.1"/>
    <property type="molecule type" value="Genomic_DNA"/>
</dbReference>
<dbReference type="HAMAP" id="MF_00202">
    <property type="entry name" value="Idi"/>
    <property type="match status" value="1"/>
</dbReference>
<evidence type="ECO:0000259" key="11">
    <source>
        <dbReference type="PROSITE" id="PS51462"/>
    </source>
</evidence>
<feature type="binding site" evidence="10">
    <location>
        <position position="118"/>
    </location>
    <ligand>
        <name>Mn(2+)</name>
        <dbReference type="ChEBI" id="CHEBI:29035"/>
    </ligand>
</feature>
<dbReference type="EC" id="5.3.3.2" evidence="3 10"/>
<dbReference type="Proteomes" id="UP001432222">
    <property type="component" value="Chromosome"/>
</dbReference>
<evidence type="ECO:0000256" key="3">
    <source>
        <dbReference type="ARBA" id="ARBA00012057"/>
    </source>
</evidence>
<keyword evidence="13" id="KW-1185">Reference proteome</keyword>
<dbReference type="InterPro" id="IPR011876">
    <property type="entry name" value="IsopentenylPP_isomerase_typ1"/>
</dbReference>
<feature type="binding site" evidence="10">
    <location>
        <position position="120"/>
    </location>
    <ligand>
        <name>Mn(2+)</name>
        <dbReference type="ChEBI" id="CHEBI:29035"/>
    </ligand>
</feature>
<keyword evidence="4 10" id="KW-0963">Cytoplasm</keyword>
<evidence type="ECO:0000256" key="8">
    <source>
        <dbReference type="ARBA" id="ARBA00023229"/>
    </source>
</evidence>
<comment type="subcellular location">
    <subcellularLocation>
        <location evidence="10">Cytoplasm</location>
    </subcellularLocation>
</comment>
<evidence type="ECO:0000256" key="2">
    <source>
        <dbReference type="ARBA" id="ARBA00007579"/>
    </source>
</evidence>